<name>A0A8D8TF75_9HEMI</name>
<keyword evidence="1" id="KW-0812">Transmembrane</keyword>
<proteinExistence type="predicted"/>
<evidence type="ECO:0000256" key="1">
    <source>
        <dbReference type="SAM" id="Phobius"/>
    </source>
</evidence>
<reference evidence="2" key="1">
    <citation type="submission" date="2021-05" db="EMBL/GenBank/DDBJ databases">
        <authorList>
            <person name="Alioto T."/>
            <person name="Alioto T."/>
            <person name="Gomez Garrido J."/>
        </authorList>
    </citation>
    <scope>NUCLEOTIDE SEQUENCE</scope>
</reference>
<organism evidence="2">
    <name type="scientific">Cacopsylla melanoneura</name>
    <dbReference type="NCBI Taxonomy" id="428564"/>
    <lineage>
        <taxon>Eukaryota</taxon>
        <taxon>Metazoa</taxon>
        <taxon>Ecdysozoa</taxon>
        <taxon>Arthropoda</taxon>
        <taxon>Hexapoda</taxon>
        <taxon>Insecta</taxon>
        <taxon>Pterygota</taxon>
        <taxon>Neoptera</taxon>
        <taxon>Paraneoptera</taxon>
        <taxon>Hemiptera</taxon>
        <taxon>Sternorrhyncha</taxon>
        <taxon>Psylloidea</taxon>
        <taxon>Psyllidae</taxon>
        <taxon>Psyllinae</taxon>
        <taxon>Cacopsylla</taxon>
    </lineage>
</organism>
<feature type="transmembrane region" description="Helical" evidence="1">
    <location>
        <begin position="102"/>
        <end position="120"/>
    </location>
</feature>
<sequence length="121" mass="13235">MKISSRVNFVTSTSLSIRNLLKSSIPKYLLVLFSIIIMFNRLRFSLSLLSISKSTLSAETESQSSNRKEVSKGSLVRIVLSLAVSSMDSAGSNLSFLVEVPILLEGTVIVCVCLLVSFIFI</sequence>
<keyword evidence="1" id="KW-1133">Transmembrane helix</keyword>
<dbReference type="EMBL" id="HBUF01444016">
    <property type="protein sequence ID" value="CAG6743169.1"/>
    <property type="molecule type" value="Transcribed_RNA"/>
</dbReference>
<evidence type="ECO:0000313" key="2">
    <source>
        <dbReference type="EMBL" id="CAG6685334.1"/>
    </source>
</evidence>
<keyword evidence="1" id="KW-0472">Membrane</keyword>
<accession>A0A8D8TF75</accession>
<dbReference type="EMBL" id="HBUF01086523">
    <property type="protein sequence ID" value="CAG6634488.1"/>
    <property type="molecule type" value="Transcribed_RNA"/>
</dbReference>
<dbReference type="EMBL" id="HBUF01615501">
    <property type="protein sequence ID" value="CAG6779771.1"/>
    <property type="molecule type" value="Transcribed_RNA"/>
</dbReference>
<protein>
    <submittedName>
        <fullName evidence="2">Uncharacterized protein</fullName>
    </submittedName>
</protein>
<dbReference type="EMBL" id="HBUF01271632">
    <property type="protein sequence ID" value="CAG6685334.1"/>
    <property type="molecule type" value="Transcribed_RNA"/>
</dbReference>
<feature type="transmembrane region" description="Helical" evidence="1">
    <location>
        <begin position="25"/>
        <end position="44"/>
    </location>
</feature>
<dbReference type="AlphaFoldDB" id="A0A8D8TF75"/>